<gene>
    <name evidence="1" type="ORF">F2P45_33830</name>
</gene>
<dbReference type="Gene3D" id="2.180.10.10">
    <property type="entry name" value="RHS repeat-associated core"/>
    <property type="match status" value="1"/>
</dbReference>
<evidence type="ECO:0008006" key="3">
    <source>
        <dbReference type="Google" id="ProtNLM"/>
    </source>
</evidence>
<dbReference type="Proteomes" id="UP000609726">
    <property type="component" value="Unassembled WGS sequence"/>
</dbReference>
<dbReference type="EMBL" id="WHJH01000124">
    <property type="protein sequence ID" value="NHZ93938.1"/>
    <property type="molecule type" value="Genomic_DNA"/>
</dbReference>
<name>A0ABX0P3L0_9BURK</name>
<organism evidence="1 2">
    <name type="scientific">Massilia mucilaginosa</name>
    <dbReference type="NCBI Taxonomy" id="2609282"/>
    <lineage>
        <taxon>Bacteria</taxon>
        <taxon>Pseudomonadati</taxon>
        <taxon>Pseudomonadota</taxon>
        <taxon>Betaproteobacteria</taxon>
        <taxon>Burkholderiales</taxon>
        <taxon>Oxalobacteraceae</taxon>
        <taxon>Telluria group</taxon>
        <taxon>Massilia</taxon>
    </lineage>
</organism>
<evidence type="ECO:0000313" key="2">
    <source>
        <dbReference type="Proteomes" id="UP000609726"/>
    </source>
</evidence>
<dbReference type="PANTHER" id="PTHR32305">
    <property type="match status" value="1"/>
</dbReference>
<dbReference type="InterPro" id="IPR022385">
    <property type="entry name" value="Rhs_assc_core"/>
</dbReference>
<dbReference type="PANTHER" id="PTHR32305:SF15">
    <property type="entry name" value="PROTEIN RHSA-RELATED"/>
    <property type="match status" value="1"/>
</dbReference>
<comment type="caution">
    <text evidence="1">The sequence shown here is derived from an EMBL/GenBank/DDBJ whole genome shotgun (WGS) entry which is preliminary data.</text>
</comment>
<dbReference type="PRINTS" id="PR00394">
    <property type="entry name" value="RHSPROTEIN"/>
</dbReference>
<proteinExistence type="predicted"/>
<evidence type="ECO:0000313" key="1">
    <source>
        <dbReference type="EMBL" id="NHZ93938.1"/>
    </source>
</evidence>
<feature type="non-terminal residue" evidence="1">
    <location>
        <position position="1"/>
    </location>
</feature>
<keyword evidence="2" id="KW-1185">Reference proteome</keyword>
<accession>A0ABX0P3L0</accession>
<protein>
    <recommendedName>
        <fullName evidence="3">RHS repeat-associated core domain-containing protein</fullName>
    </recommendedName>
</protein>
<dbReference type="RefSeq" id="WP_166882617.1">
    <property type="nucleotide sequence ID" value="NZ_WHJH01000124.1"/>
</dbReference>
<dbReference type="InterPro" id="IPR050708">
    <property type="entry name" value="T6SS_VgrG/RHS"/>
</dbReference>
<sequence>VLRVVQPAPQRHSVAATEAEAANDAAQFQPIRFLGQYHDSETGLNYNRFRYYDADCGRYVSLDPIGLAGGTNSYQYAPNPSGWVDPFGLTKTCNCKSGDKDAAGSPYIDPKDVAGKTPAQIEAVALAMGLQTKGPAPKAGRGAFVDPITGEQRVLVHPGGPHPHSHVNNPQGQRLDINGNVVAPESPAAHLPLGN</sequence>
<reference evidence="1 2" key="1">
    <citation type="submission" date="2019-10" db="EMBL/GenBank/DDBJ databases">
        <title>Taxonomy of Antarctic Massilia spp.: description of Massilia rubra sp. nov., Massilia aquatica sp. nov., Massilia mucilaginosa sp. nov., Massilia frigida sp. nov. isolated from streams, lakes and regoliths.</title>
        <authorList>
            <person name="Holochova P."/>
            <person name="Sedlacek I."/>
            <person name="Kralova S."/>
            <person name="Maslanova I."/>
            <person name="Busse H.-J."/>
            <person name="Stankova E."/>
            <person name="Vrbovska V."/>
            <person name="Kovarovic V."/>
            <person name="Bartak M."/>
            <person name="Svec P."/>
            <person name="Pantucek R."/>
        </authorList>
    </citation>
    <scope>NUCLEOTIDE SEQUENCE [LARGE SCALE GENOMIC DNA]</scope>
    <source>
        <strain evidence="1 2">CCM 8733</strain>
    </source>
</reference>
<dbReference type="NCBIfam" id="TIGR03696">
    <property type="entry name" value="Rhs_assc_core"/>
    <property type="match status" value="1"/>
</dbReference>